<protein>
    <submittedName>
        <fullName evidence="1">Uncharacterized protein</fullName>
    </submittedName>
</protein>
<evidence type="ECO:0000313" key="2">
    <source>
        <dbReference type="Proteomes" id="UP000298493"/>
    </source>
</evidence>
<dbReference type="EMBL" id="SNSC02000013">
    <property type="protein sequence ID" value="TID18989.1"/>
    <property type="molecule type" value="Genomic_DNA"/>
</dbReference>
<dbReference type="Proteomes" id="UP000298493">
    <property type="component" value="Unassembled WGS sequence"/>
</dbReference>
<name>A0A4Z1P9R3_9PEZI</name>
<keyword evidence="2" id="KW-1185">Reference proteome</keyword>
<reference evidence="1 2" key="1">
    <citation type="submission" date="2019-04" db="EMBL/GenBank/DDBJ databases">
        <title>High contiguity whole genome sequence and gene annotation resource for two Venturia nashicola isolates.</title>
        <authorList>
            <person name="Prokchorchik M."/>
            <person name="Won K."/>
            <person name="Lee Y."/>
            <person name="Choi E.D."/>
            <person name="Segonzac C."/>
            <person name="Sohn K.H."/>
        </authorList>
    </citation>
    <scope>NUCLEOTIDE SEQUENCE [LARGE SCALE GENOMIC DNA]</scope>
    <source>
        <strain evidence="1 2">PRI2</strain>
    </source>
</reference>
<sequence>MYPFPNPCTYAYLPGAYGASCAPGSWRCCGDGKGVGYHTNTSNTNDRSLVFARTIAQSEASTTFTQDESMRHTFSFTTFDQAVRNKQRRIKAVRMGLVKFLPVDENFKTYCQKLNDTDEDLKDFKTNSTVNFAHLEGH</sequence>
<proteinExistence type="predicted"/>
<accession>A0A4Z1P9R3</accession>
<gene>
    <name evidence="1" type="ORF">E6O75_ATG06110</name>
</gene>
<comment type="caution">
    <text evidence="1">The sequence shown here is derived from an EMBL/GenBank/DDBJ whole genome shotgun (WGS) entry which is preliminary data.</text>
</comment>
<evidence type="ECO:0000313" key="1">
    <source>
        <dbReference type="EMBL" id="TID18989.1"/>
    </source>
</evidence>
<organism evidence="1 2">
    <name type="scientific">Venturia nashicola</name>
    <dbReference type="NCBI Taxonomy" id="86259"/>
    <lineage>
        <taxon>Eukaryota</taxon>
        <taxon>Fungi</taxon>
        <taxon>Dikarya</taxon>
        <taxon>Ascomycota</taxon>
        <taxon>Pezizomycotina</taxon>
        <taxon>Dothideomycetes</taxon>
        <taxon>Pleosporomycetidae</taxon>
        <taxon>Venturiales</taxon>
        <taxon>Venturiaceae</taxon>
        <taxon>Venturia</taxon>
    </lineage>
</organism>
<dbReference type="AlphaFoldDB" id="A0A4Z1P9R3"/>